<feature type="region of interest" description="Disordered" evidence="1">
    <location>
        <begin position="245"/>
        <end position="284"/>
    </location>
</feature>
<gene>
    <name evidence="3" type="ORF">SAMN04487820_10954</name>
</gene>
<dbReference type="Proteomes" id="UP000199213">
    <property type="component" value="Unassembled WGS sequence"/>
</dbReference>
<feature type="signal peptide" evidence="2">
    <location>
        <begin position="1"/>
        <end position="17"/>
    </location>
</feature>
<evidence type="ECO:0000256" key="2">
    <source>
        <dbReference type="SAM" id="SignalP"/>
    </source>
</evidence>
<evidence type="ECO:0000313" key="3">
    <source>
        <dbReference type="EMBL" id="SDK54312.1"/>
    </source>
</evidence>
<proteinExistence type="predicted"/>
<dbReference type="OrthoDB" id="5193636at2"/>
<sequence>MGMLLLAMVLAAGITHAAEQSAARTRARWDEARRRAEERGAARERARQERLRSAKSRWHAAVSTGPRHLLWWVYAAGWITAGAVAALGAGAVGVYSGAVSGGRSGYRVGLEAGRRGAHYREAWRQWRRETPRPRVELAKCRNCGYWVRAEQLDQTGACPDCASPAESGAACGATGQCAACRARYPWTELRVIHTGRPLCRTCWRTPHVRSTVPRRCAWCARLTEPYELDQDGWCPDCAWWHDSGAADDSHGAGPTPGAGTPPPGSFQSSGGSRHANGEQQPNRIYVDAERADKHEEETEESKGITNTMAELMPANNTVAATGEGYSDTVQSLQSLAKLLTLAHEEVTNLGDVLTANSLDAETLNQINELADLLDTAAPMADRLHKHVEGRHGGVADAMAAAGGSGNVAEKGWYDQY</sequence>
<dbReference type="RefSeq" id="WP_092629338.1">
    <property type="nucleotide sequence ID" value="NZ_FNFM01000009.1"/>
</dbReference>
<organism evidence="3 4">
    <name type="scientific">Actinopolyspora mzabensis</name>
    <dbReference type="NCBI Taxonomy" id="995066"/>
    <lineage>
        <taxon>Bacteria</taxon>
        <taxon>Bacillati</taxon>
        <taxon>Actinomycetota</taxon>
        <taxon>Actinomycetes</taxon>
        <taxon>Actinopolysporales</taxon>
        <taxon>Actinopolysporaceae</taxon>
        <taxon>Actinopolyspora</taxon>
    </lineage>
</organism>
<evidence type="ECO:0000313" key="4">
    <source>
        <dbReference type="Proteomes" id="UP000199213"/>
    </source>
</evidence>
<reference evidence="4" key="1">
    <citation type="submission" date="2016-10" db="EMBL/GenBank/DDBJ databases">
        <authorList>
            <person name="Varghese N."/>
            <person name="Submissions S."/>
        </authorList>
    </citation>
    <scope>NUCLEOTIDE SEQUENCE [LARGE SCALE GENOMIC DNA]</scope>
    <source>
        <strain evidence="4">DSM 45460</strain>
    </source>
</reference>
<dbReference type="AlphaFoldDB" id="A0A1G9CRM2"/>
<evidence type="ECO:0000256" key="1">
    <source>
        <dbReference type="SAM" id="MobiDB-lite"/>
    </source>
</evidence>
<protein>
    <submittedName>
        <fullName evidence="3">Uncharacterized protein</fullName>
    </submittedName>
</protein>
<name>A0A1G9CRM2_ACTMZ</name>
<feature type="chain" id="PRO_5011730197" evidence="2">
    <location>
        <begin position="18"/>
        <end position="416"/>
    </location>
</feature>
<keyword evidence="2" id="KW-0732">Signal</keyword>
<keyword evidence="4" id="KW-1185">Reference proteome</keyword>
<accession>A0A1G9CRM2</accession>
<dbReference type="EMBL" id="FNFM01000009">
    <property type="protein sequence ID" value="SDK54312.1"/>
    <property type="molecule type" value="Genomic_DNA"/>
</dbReference>